<gene>
    <name evidence="1" type="ORF">ASTO00021_LOCUS14192</name>
</gene>
<evidence type="ECO:0008006" key="2">
    <source>
        <dbReference type="Google" id="ProtNLM"/>
    </source>
</evidence>
<dbReference type="EMBL" id="HBIN01018609">
    <property type="protein sequence ID" value="CAE0444139.1"/>
    <property type="molecule type" value="Transcribed_RNA"/>
</dbReference>
<organism evidence="1">
    <name type="scientific">Aplanochytrium stocchinoi</name>
    <dbReference type="NCBI Taxonomy" id="215587"/>
    <lineage>
        <taxon>Eukaryota</taxon>
        <taxon>Sar</taxon>
        <taxon>Stramenopiles</taxon>
        <taxon>Bigyra</taxon>
        <taxon>Labyrinthulomycetes</taxon>
        <taxon>Thraustochytrida</taxon>
        <taxon>Thraustochytriidae</taxon>
        <taxon>Aplanochytrium</taxon>
    </lineage>
</organism>
<dbReference type="SUPFAM" id="SSF50729">
    <property type="entry name" value="PH domain-like"/>
    <property type="match status" value="1"/>
</dbReference>
<protein>
    <recommendedName>
        <fullName evidence="2">PH domain-containing protein</fullName>
    </recommendedName>
</protein>
<proteinExistence type="predicted"/>
<accession>A0A7S3PMK0</accession>
<dbReference type="CDD" id="cd00821">
    <property type="entry name" value="PH"/>
    <property type="match status" value="1"/>
</dbReference>
<name>A0A7S3PMK0_9STRA</name>
<evidence type="ECO:0000313" key="1">
    <source>
        <dbReference type="EMBL" id="CAE0444139.1"/>
    </source>
</evidence>
<dbReference type="Gene3D" id="2.30.29.30">
    <property type="entry name" value="Pleckstrin-homology domain (PH domain)/Phosphotyrosine-binding domain (PTB)"/>
    <property type="match status" value="1"/>
</dbReference>
<dbReference type="InterPro" id="IPR027267">
    <property type="entry name" value="AH/BAR_dom_sf"/>
</dbReference>
<dbReference type="AlphaFoldDB" id="A0A7S3PMK0"/>
<sequence length="547" mass="62387">MTSQNRDKWVIEQEGFLYKRGAGYIAADARRTQTAIGIAGKAEKLRYFCLKRKEGSATEPEEAVLLYYSRKPKGKQSPKGKISLKSGFTVSIKHDVHVELETPARTYYLRPNADLHSAEARTTAGQWQQVLEMTINKIKEWEKHAKESGLELRSSFSRKTMEKVREVVKKRTLTRGASRREGSLIEEDLFINRPGRLGNDNGDGTYGSLWSINGLDGYNALISHFGPVQVDLTRMHTHVKNRVQLLAEQVKVMEEYSKNSSEPVVKVQKTTYNALKSVYKDDQDRLELIDGVFKELNVKVLKPLDQLRNDIKYELDNVVDHYTKYTSRLDRVRKAVLLSSQEVKEKESRYKTAQEEMKKLGISAKEETATSSLDLDDDTVSDFSDGDKSAITNDPKRKTAFNKAITSGLNTFKNLVVREKSGMLDSTFDLGDLKEEVLLARQTRKEKEDYFNQLEKKHTASMMSAMNKLEAVERRRLKSQKTYIMLLNDIEMKLFTRLAEISASGGALSKMIEDINPETDMKMTADALLAQARSQKQKNKPRNQLEE</sequence>
<reference evidence="1" key="1">
    <citation type="submission" date="2021-01" db="EMBL/GenBank/DDBJ databases">
        <authorList>
            <person name="Corre E."/>
            <person name="Pelletier E."/>
            <person name="Niang G."/>
            <person name="Scheremetjew M."/>
            <person name="Finn R."/>
            <person name="Kale V."/>
            <person name="Holt S."/>
            <person name="Cochrane G."/>
            <person name="Meng A."/>
            <person name="Brown T."/>
            <person name="Cohen L."/>
        </authorList>
    </citation>
    <scope>NUCLEOTIDE SEQUENCE</scope>
    <source>
        <strain evidence="1">GSBS06</strain>
    </source>
</reference>
<dbReference type="InterPro" id="IPR011993">
    <property type="entry name" value="PH-like_dom_sf"/>
</dbReference>
<dbReference type="Gene3D" id="1.20.1270.60">
    <property type="entry name" value="Arfaptin homology (AH) domain/BAR domain"/>
    <property type="match status" value="1"/>
</dbReference>